<dbReference type="OrthoDB" id="10066232at2759"/>
<accession>A0A6A6WGJ5</accession>
<reference evidence="1" key="1">
    <citation type="journal article" date="2020" name="Stud. Mycol.">
        <title>101 Dothideomycetes genomes: a test case for predicting lifestyles and emergence of pathogens.</title>
        <authorList>
            <person name="Haridas S."/>
            <person name="Albert R."/>
            <person name="Binder M."/>
            <person name="Bloem J."/>
            <person name="Labutti K."/>
            <person name="Salamov A."/>
            <person name="Andreopoulos B."/>
            <person name="Baker S."/>
            <person name="Barry K."/>
            <person name="Bills G."/>
            <person name="Bluhm B."/>
            <person name="Cannon C."/>
            <person name="Castanera R."/>
            <person name="Culley D."/>
            <person name="Daum C."/>
            <person name="Ezra D."/>
            <person name="Gonzalez J."/>
            <person name="Henrissat B."/>
            <person name="Kuo A."/>
            <person name="Liang C."/>
            <person name="Lipzen A."/>
            <person name="Lutzoni F."/>
            <person name="Magnuson J."/>
            <person name="Mondo S."/>
            <person name="Nolan M."/>
            <person name="Ohm R."/>
            <person name="Pangilinan J."/>
            <person name="Park H.-J."/>
            <person name="Ramirez L."/>
            <person name="Alfaro M."/>
            <person name="Sun H."/>
            <person name="Tritt A."/>
            <person name="Yoshinaga Y."/>
            <person name="Zwiers L.-H."/>
            <person name="Turgeon B."/>
            <person name="Goodwin S."/>
            <person name="Spatafora J."/>
            <person name="Crous P."/>
            <person name="Grigoriev I."/>
        </authorList>
    </citation>
    <scope>NUCLEOTIDE SEQUENCE</scope>
    <source>
        <strain evidence="1">CBS 121739</strain>
    </source>
</reference>
<dbReference type="EMBL" id="ML996567">
    <property type="protein sequence ID" value="KAF2761194.1"/>
    <property type="molecule type" value="Genomic_DNA"/>
</dbReference>
<dbReference type="PROSITE" id="PS00018">
    <property type="entry name" value="EF_HAND_1"/>
    <property type="match status" value="1"/>
</dbReference>
<organism evidence="1 2">
    <name type="scientific">Pseudovirgaria hyperparasitica</name>
    <dbReference type="NCBI Taxonomy" id="470096"/>
    <lineage>
        <taxon>Eukaryota</taxon>
        <taxon>Fungi</taxon>
        <taxon>Dikarya</taxon>
        <taxon>Ascomycota</taxon>
        <taxon>Pezizomycotina</taxon>
        <taxon>Dothideomycetes</taxon>
        <taxon>Dothideomycetes incertae sedis</taxon>
        <taxon>Acrospermales</taxon>
        <taxon>Acrospermaceae</taxon>
        <taxon>Pseudovirgaria</taxon>
    </lineage>
</organism>
<evidence type="ECO:0008006" key="3">
    <source>
        <dbReference type="Google" id="ProtNLM"/>
    </source>
</evidence>
<dbReference type="InterPro" id="IPR043519">
    <property type="entry name" value="NT_sf"/>
</dbReference>
<keyword evidence="2" id="KW-1185">Reference proteome</keyword>
<dbReference type="Proteomes" id="UP000799437">
    <property type="component" value="Unassembled WGS sequence"/>
</dbReference>
<proteinExistence type="predicted"/>
<protein>
    <recommendedName>
        <fullName evidence="3">Nucleotidyl transferase AbiEii/AbiGii toxin family protein</fullName>
    </recommendedName>
</protein>
<evidence type="ECO:0000313" key="1">
    <source>
        <dbReference type="EMBL" id="KAF2761194.1"/>
    </source>
</evidence>
<evidence type="ECO:0000313" key="2">
    <source>
        <dbReference type="Proteomes" id="UP000799437"/>
    </source>
</evidence>
<dbReference type="Gene3D" id="3.30.460.40">
    <property type="match status" value="1"/>
</dbReference>
<sequence>MRDELIIQAETYDPADYDAGDERLKHPQGQPIANLFVAAAFIQQMFDANNIKCVVMGGFAMLCRGSRRVTNDIDMIVNSTPLKVRHIVEQCSRLRIPNTRMVSGVLKIFVKTGPAERDLGCTESVMVEVDLVFPSSKGTPRASRLPDHIESLHRTVEGYEYTFYALDIFYMLKTKLWHCNGREELRDVRDIQFLFENYEANVRSVAGDLDDDDKEGFMSRREIQEIGEETQSMYRNILRI</sequence>
<dbReference type="SUPFAM" id="SSF81301">
    <property type="entry name" value="Nucleotidyltransferase"/>
    <property type="match status" value="1"/>
</dbReference>
<dbReference type="AlphaFoldDB" id="A0A6A6WGJ5"/>
<dbReference type="InterPro" id="IPR014942">
    <property type="entry name" value="AbiEii"/>
</dbReference>
<gene>
    <name evidence="1" type="ORF">EJ05DRAFT_473734</name>
</gene>
<name>A0A6A6WGJ5_9PEZI</name>
<dbReference type="Pfam" id="PF08843">
    <property type="entry name" value="AbiEii"/>
    <property type="match status" value="1"/>
</dbReference>
<dbReference type="InterPro" id="IPR018247">
    <property type="entry name" value="EF_Hand_1_Ca_BS"/>
</dbReference>
<dbReference type="RefSeq" id="XP_033603645.1">
    <property type="nucleotide sequence ID" value="XM_033743454.1"/>
</dbReference>
<dbReference type="GeneID" id="54484508"/>